<reference evidence="5" key="1">
    <citation type="journal article" date="2022" name="Int. J. Syst. Evol. Microbiol.">
        <title>Anaeromyxobacter oryzae sp. nov., Anaeromyxobacter diazotrophicus sp. nov. and Anaeromyxobacter paludicola sp. nov., isolated from paddy soils.</title>
        <authorList>
            <person name="Itoh H."/>
            <person name="Xu Z."/>
            <person name="Mise K."/>
            <person name="Masuda Y."/>
            <person name="Ushijima N."/>
            <person name="Hayakawa C."/>
            <person name="Shiratori Y."/>
            <person name="Senoo K."/>
        </authorList>
    </citation>
    <scope>NUCLEOTIDE SEQUENCE [LARGE SCALE GENOMIC DNA]</scope>
    <source>
        <strain evidence="5">Red232</strain>
    </source>
</reference>
<keyword evidence="2" id="KW-1133">Transmembrane helix</keyword>
<name>A0ABN6MY64_9BACT</name>
<feature type="compositionally biased region" description="Pro residues" evidence="1">
    <location>
        <begin position="330"/>
        <end position="345"/>
    </location>
</feature>
<feature type="compositionally biased region" description="Low complexity" evidence="1">
    <location>
        <begin position="346"/>
        <end position="362"/>
    </location>
</feature>
<feature type="compositionally biased region" description="Pro residues" evidence="1">
    <location>
        <begin position="201"/>
        <end position="210"/>
    </location>
</feature>
<evidence type="ECO:0000259" key="3">
    <source>
        <dbReference type="Pfam" id="PF13717"/>
    </source>
</evidence>
<organism evidence="4 5">
    <name type="scientific">Anaeromyxobacter oryzae</name>
    <dbReference type="NCBI Taxonomy" id="2918170"/>
    <lineage>
        <taxon>Bacteria</taxon>
        <taxon>Pseudomonadati</taxon>
        <taxon>Myxococcota</taxon>
        <taxon>Myxococcia</taxon>
        <taxon>Myxococcales</taxon>
        <taxon>Cystobacterineae</taxon>
        <taxon>Anaeromyxobacteraceae</taxon>
        <taxon>Anaeromyxobacter</taxon>
    </lineage>
</organism>
<protein>
    <recommendedName>
        <fullName evidence="3">Zinc finger/thioredoxin putative domain-containing protein</fullName>
    </recommendedName>
</protein>
<dbReference type="RefSeq" id="WP_248353115.1">
    <property type="nucleotide sequence ID" value="NZ_AP025591.1"/>
</dbReference>
<feature type="transmembrane region" description="Helical" evidence="2">
    <location>
        <begin position="389"/>
        <end position="410"/>
    </location>
</feature>
<feature type="region of interest" description="Disordered" evidence="1">
    <location>
        <begin position="71"/>
        <end position="150"/>
    </location>
</feature>
<sequence>MIVICTRCQAKFKVADEKVGPRGAKVRCSRCQDVFLVHRDLGTMPVAGGAPAVAPPRPARVMPNVELEVAPAGRPAPDDPFAAALARPGPSSPAPGGPAADPFGAPGAGTPFAAPQSVAAAGADPFPGPAGDPFAPAAPDPFAPAASRGARARADDPFAAIADPFAAVVTPRAQPSRGSDLPVTDLSALLGHAPAGASAPPRSPAPPPMPGAGAGLEIADRTPAPAASTVAPAELDFSGDFDLAAEPAGAPSPDLGGGPGADLALEDRTTPGPARGIRAAGSELPAPDDPLPAPDPAPAAAAEIGFADPSEVTFYSGGDDGALALATEPTPAPSPDAPAAPPVPPAAAGAATSARSSSPRAVATAEAEDAAAAGLARIPGGRGARLRAVAVNAVALAALLVVALAFRVVWRGEAGAGASALRPSAVLGALAREGARTAALATEGVTSGLYDRANAPPVLFVRGEVVSHAAAPVGGVTVDVEIVRDGRVIARGAAPAGAIPTAEELYGSADAPALEVLSATVRGRAPAAIRPGERVAFLVAIGDVPAELAGASVRVAARPGAGAAR</sequence>
<dbReference type="EMBL" id="AP025591">
    <property type="protein sequence ID" value="BDG04668.1"/>
    <property type="molecule type" value="Genomic_DNA"/>
</dbReference>
<feature type="region of interest" description="Disordered" evidence="1">
    <location>
        <begin position="242"/>
        <end position="299"/>
    </location>
</feature>
<keyword evidence="2" id="KW-0812">Transmembrane</keyword>
<proteinExistence type="predicted"/>
<evidence type="ECO:0000313" key="5">
    <source>
        <dbReference type="Proteomes" id="UP001162891"/>
    </source>
</evidence>
<gene>
    <name evidence="4" type="ORF">AMOR_36640</name>
</gene>
<keyword evidence="2" id="KW-0472">Membrane</keyword>
<feature type="compositionally biased region" description="Pro residues" evidence="1">
    <location>
        <begin position="287"/>
        <end position="297"/>
    </location>
</feature>
<feature type="compositionally biased region" description="Low complexity" evidence="1">
    <location>
        <begin position="97"/>
        <end position="125"/>
    </location>
</feature>
<feature type="region of interest" description="Disordered" evidence="1">
    <location>
        <begin position="192"/>
        <end position="217"/>
    </location>
</feature>
<feature type="region of interest" description="Disordered" evidence="1">
    <location>
        <begin position="317"/>
        <end position="362"/>
    </location>
</feature>
<evidence type="ECO:0000256" key="2">
    <source>
        <dbReference type="SAM" id="Phobius"/>
    </source>
</evidence>
<dbReference type="Proteomes" id="UP001162891">
    <property type="component" value="Chromosome"/>
</dbReference>
<accession>A0ABN6MY64</accession>
<feature type="compositionally biased region" description="Pro residues" evidence="1">
    <location>
        <begin position="126"/>
        <end position="142"/>
    </location>
</feature>
<dbReference type="InterPro" id="IPR011723">
    <property type="entry name" value="Znf/thioredoxin_put"/>
</dbReference>
<feature type="compositionally biased region" description="Low complexity" evidence="1">
    <location>
        <begin position="71"/>
        <end position="89"/>
    </location>
</feature>
<evidence type="ECO:0000256" key="1">
    <source>
        <dbReference type="SAM" id="MobiDB-lite"/>
    </source>
</evidence>
<keyword evidence="5" id="KW-1185">Reference proteome</keyword>
<feature type="domain" description="Zinc finger/thioredoxin putative" evidence="3">
    <location>
        <begin position="1"/>
        <end position="35"/>
    </location>
</feature>
<evidence type="ECO:0000313" key="4">
    <source>
        <dbReference type="EMBL" id="BDG04668.1"/>
    </source>
</evidence>
<dbReference type="Pfam" id="PF13717">
    <property type="entry name" value="Zn_ribbon_4"/>
    <property type="match status" value="1"/>
</dbReference>
<dbReference type="NCBIfam" id="TIGR02098">
    <property type="entry name" value="MJ0042_CXXC"/>
    <property type="match status" value="1"/>
</dbReference>